<evidence type="ECO:0000313" key="3">
    <source>
        <dbReference type="Proteomes" id="UP000095601"/>
    </source>
</evidence>
<sequence length="368" mass="43437">MKKYIYISLTVIFSIILFYLYYNLITKEDGWVLGDWLINYQDGGFKRRGLLGTLFVFLYDTLNLNIPKQVFFIATFLWLNFLLFLYTQISKIKVNIFGIILLLFNTTSLFFNAVSTASIGRKEIILFNIFLLYTVYYDKLHYKWRTLIFGMLLLLVSFIHELTFFYIGYFILFDRIANKAKKVNVFSTFIYVSAVFIPVFLFYMFGGNINSGHSLEFLKIKGINNLTNGIFNHHENYNTLQHYKIYFTGYLKYVIPLMIAYGSIFYFVRIYGPNYRIILKNFTINLLFSLPLFYLATDWGRWLNIHMILSTIGAIYLMTKEENKTEITKNQKFKIIVWVLLCAFIQTAVCCNGAKLNYFLEILLSKIP</sequence>
<reference evidence="2 3" key="1">
    <citation type="submission" date="2016-09" db="EMBL/GenBank/DDBJ databases">
        <authorList>
            <person name="Capua I."/>
            <person name="De Benedictis P."/>
            <person name="Joannis T."/>
            <person name="Lombin L.H."/>
            <person name="Cattoli G."/>
        </authorList>
    </citation>
    <scope>NUCLEOTIDE SEQUENCE [LARGE SCALE GENOMIC DNA]</scope>
    <source>
        <strain evidence="2 3">NRS-1</strain>
    </source>
</reference>
<dbReference type="KEGG" id="cnr:EB819_08555"/>
<comment type="caution">
    <text evidence="2">The sequence shown here is derived from an EMBL/GenBank/DDBJ whole genome shotgun (WGS) entry which is preliminary data.</text>
</comment>
<organism evidence="2 3">
    <name type="scientific">Cloacibacterium normanense</name>
    <dbReference type="NCBI Taxonomy" id="237258"/>
    <lineage>
        <taxon>Bacteria</taxon>
        <taxon>Pseudomonadati</taxon>
        <taxon>Bacteroidota</taxon>
        <taxon>Flavobacteriia</taxon>
        <taxon>Flavobacteriales</taxon>
        <taxon>Weeksellaceae</taxon>
    </lineage>
</organism>
<dbReference type="OrthoDB" id="1235476at2"/>
<feature type="transmembrane region" description="Helical" evidence="1">
    <location>
        <begin position="92"/>
        <end position="112"/>
    </location>
</feature>
<accession>A0A1E5UET3</accession>
<keyword evidence="1" id="KW-0472">Membrane</keyword>
<keyword evidence="1" id="KW-1133">Transmembrane helix</keyword>
<keyword evidence="1" id="KW-0812">Transmembrane</keyword>
<dbReference type="RefSeq" id="WP_069798094.1">
    <property type="nucleotide sequence ID" value="NZ_CP034157.1"/>
</dbReference>
<dbReference type="AlphaFoldDB" id="A0A1E5UET3"/>
<feature type="transmembrane region" description="Helical" evidence="1">
    <location>
        <begin position="148"/>
        <end position="173"/>
    </location>
</feature>
<feature type="transmembrane region" description="Helical" evidence="1">
    <location>
        <begin position="277"/>
        <end position="296"/>
    </location>
</feature>
<feature type="transmembrane region" description="Helical" evidence="1">
    <location>
        <begin position="335"/>
        <end position="360"/>
    </location>
</feature>
<feature type="transmembrane region" description="Helical" evidence="1">
    <location>
        <begin position="69"/>
        <end position="86"/>
    </location>
</feature>
<gene>
    <name evidence="2" type="ORF">BHF72_2064</name>
</gene>
<feature type="transmembrane region" description="Helical" evidence="1">
    <location>
        <begin position="5"/>
        <end position="25"/>
    </location>
</feature>
<feature type="transmembrane region" description="Helical" evidence="1">
    <location>
        <begin position="302"/>
        <end position="319"/>
    </location>
</feature>
<proteinExistence type="predicted"/>
<feature type="transmembrane region" description="Helical" evidence="1">
    <location>
        <begin position="250"/>
        <end position="268"/>
    </location>
</feature>
<dbReference type="STRING" id="237258.SAMN04489756_11044"/>
<feature type="transmembrane region" description="Helical" evidence="1">
    <location>
        <begin position="185"/>
        <end position="205"/>
    </location>
</feature>
<keyword evidence="3" id="KW-1185">Reference proteome</keyword>
<evidence type="ECO:0000256" key="1">
    <source>
        <dbReference type="SAM" id="Phobius"/>
    </source>
</evidence>
<dbReference type="Proteomes" id="UP000095601">
    <property type="component" value="Unassembled WGS sequence"/>
</dbReference>
<protein>
    <submittedName>
        <fullName evidence="2">Putative membrane protein</fullName>
    </submittedName>
</protein>
<evidence type="ECO:0000313" key="2">
    <source>
        <dbReference type="EMBL" id="OEL11423.1"/>
    </source>
</evidence>
<name>A0A1E5UET3_9FLAO</name>
<dbReference type="EMBL" id="MKGI01000041">
    <property type="protein sequence ID" value="OEL11423.1"/>
    <property type="molecule type" value="Genomic_DNA"/>
</dbReference>